<gene>
    <name evidence="1" type="ORF">WMW72_23660</name>
</gene>
<accession>A0ABU9DPX9</accession>
<organism evidence="1 2">
    <name type="scientific">Paenibacillus filicis</name>
    <dbReference type="NCBI Taxonomy" id="669464"/>
    <lineage>
        <taxon>Bacteria</taxon>
        <taxon>Bacillati</taxon>
        <taxon>Bacillota</taxon>
        <taxon>Bacilli</taxon>
        <taxon>Bacillales</taxon>
        <taxon>Paenibacillaceae</taxon>
        <taxon>Paenibacillus</taxon>
    </lineage>
</organism>
<keyword evidence="2" id="KW-1185">Reference proteome</keyword>
<sequence>MAEYRLKGEQGEIRWGELIEFETVEAELRKRRPLHAGENPSGVWEWTLEEGVYRAQDIVREVGTLLAAVIAQLGGAGDSAELLLDNVQASLALSGREAVLPLGTLAFGDAARLELSRQAQTIGEGVTRWAREFSSGRRALIRYGEEALQRLVQRSRCDSHLWTPQVVDLLTGPAGGPVVMQLFNEYLHQLILLRDALLPFENWEEVAIEIKHSGPGKGLRFLEQAREQFLSILLVKKVPHRDIVRLAQSLLNPELTAVGYGFQYRLGTVLPAGLGRSPVQAPKYLLRWHPVLTVGSPSPESGGAPSVAFVYEEEDYYAAERSPIGEGEPFEPGATGTELAGIQEAVITSHPADSAGQATLQYRLHAESGEFAVDLGQIARGHRYLYVPQPLPSTAGSEDDADLRSHGALDVLALPGLVTGESGIHGISAGGNPLLVWALLGKLYPENVILLAQSHPHDLEAAKRSGKSFGAKFLLIEA</sequence>
<name>A0ABU9DPX9_9BACL</name>
<reference evidence="1 2" key="1">
    <citation type="submission" date="2024-04" db="EMBL/GenBank/DDBJ databases">
        <title>draft genome sequnece of Paenibacillus filicis.</title>
        <authorList>
            <person name="Kim D.-U."/>
        </authorList>
    </citation>
    <scope>NUCLEOTIDE SEQUENCE [LARGE SCALE GENOMIC DNA]</scope>
    <source>
        <strain evidence="1 2">KACC14197</strain>
    </source>
</reference>
<dbReference type="EMBL" id="JBBPCC010000017">
    <property type="protein sequence ID" value="MEK8130907.1"/>
    <property type="molecule type" value="Genomic_DNA"/>
</dbReference>
<evidence type="ECO:0000313" key="2">
    <source>
        <dbReference type="Proteomes" id="UP001469365"/>
    </source>
</evidence>
<proteinExistence type="predicted"/>
<comment type="caution">
    <text evidence="1">The sequence shown here is derived from an EMBL/GenBank/DDBJ whole genome shotgun (WGS) entry which is preliminary data.</text>
</comment>
<protein>
    <submittedName>
        <fullName evidence="1">Uncharacterized protein</fullName>
    </submittedName>
</protein>
<dbReference type="Proteomes" id="UP001469365">
    <property type="component" value="Unassembled WGS sequence"/>
</dbReference>
<dbReference type="RefSeq" id="WP_341418047.1">
    <property type="nucleotide sequence ID" value="NZ_JBBPCC010000017.1"/>
</dbReference>
<evidence type="ECO:0000313" key="1">
    <source>
        <dbReference type="EMBL" id="MEK8130907.1"/>
    </source>
</evidence>